<dbReference type="GO" id="GO:0019287">
    <property type="term" value="P:isopentenyl diphosphate biosynthetic process, mevalonate pathway"/>
    <property type="evidence" value="ECO:0007669"/>
    <property type="project" value="UniProtKB-UniPathway"/>
</dbReference>
<dbReference type="GO" id="GO:0005524">
    <property type="term" value="F:ATP binding"/>
    <property type="evidence" value="ECO:0007669"/>
    <property type="project" value="UniProtKB-KW"/>
</dbReference>
<keyword evidence="7" id="KW-0460">Magnesium</keyword>
<dbReference type="UniPathway" id="UPA00057">
    <property type="reaction ID" value="UER00098"/>
</dbReference>
<keyword evidence="3" id="KW-0808">Transferase</keyword>
<evidence type="ECO:0000256" key="7">
    <source>
        <dbReference type="ARBA" id="ARBA00022842"/>
    </source>
</evidence>
<keyword evidence="2" id="KW-0444">Lipid biosynthesis</keyword>
<organism evidence="12 13">
    <name type="scientific">Lacticaseibacillus paracasei NRIC 0644</name>
    <dbReference type="NCBI Taxonomy" id="1435038"/>
    <lineage>
        <taxon>Bacteria</taxon>
        <taxon>Bacillati</taxon>
        <taxon>Bacillota</taxon>
        <taxon>Bacilli</taxon>
        <taxon>Lactobacillales</taxon>
        <taxon>Lactobacillaceae</taxon>
        <taxon>Lacticaseibacillus</taxon>
    </lineage>
</organism>
<keyword evidence="1" id="KW-0963">Cytoplasm</keyword>
<feature type="domain" description="GHMP kinase C-terminal" evidence="11">
    <location>
        <begin position="223"/>
        <end position="297"/>
    </location>
</feature>
<dbReference type="Proteomes" id="UP000032552">
    <property type="component" value="Unassembled WGS sequence"/>
</dbReference>
<keyword evidence="4" id="KW-0547">Nucleotide-binding</keyword>
<keyword evidence="5 12" id="KW-0418">Kinase</keyword>
<dbReference type="GO" id="GO:0004496">
    <property type="term" value="F:mevalonate kinase activity"/>
    <property type="evidence" value="ECO:0007669"/>
    <property type="project" value="InterPro"/>
</dbReference>
<sequence>MEIGTGKSYAKIILLGEHAVVYGEPAIALPVKSVGLSARVTPQPDGRQTVTSSFFTGNLNAGQLTNFAGIAMLIRRLLIFFNAKNQGFHLTITSALPSERGMGSSAATAVAVVRAFYDAFQTSLSHDTLLNWAAVSEKALHGNPSGLDAATASAERPQWFVRGKAPRSIMMPRNGVLLIADTGVAGQTKIAVGAVADRLKQDPKMYRPLIKDIGDTVRQAALALAQDDIITLGQLFNRDQADLSALGVSSPDLDRLINVAIDNGAYGAKLTGSGMGGCMIALAASDQAVAITTALKAANAAKVWEYHFESK</sequence>
<dbReference type="InterPro" id="IPR006204">
    <property type="entry name" value="GHMP_kinase_N_dom"/>
</dbReference>
<evidence type="ECO:0000256" key="9">
    <source>
        <dbReference type="ARBA" id="ARBA00029438"/>
    </source>
</evidence>
<comment type="pathway">
    <text evidence="9">Isoprenoid biosynthesis; isopentenyl diphosphate biosynthesis via mevalonate pathway; isopentenyl diphosphate from (R)-mevalonate: step 1/3.</text>
</comment>
<dbReference type="InterPro" id="IPR036554">
    <property type="entry name" value="GHMP_kinase_C_sf"/>
</dbReference>
<name>A0A0C9NY98_LACPA</name>
<protein>
    <submittedName>
        <fullName evidence="12">Mevalonate kinase</fullName>
    </submittedName>
</protein>
<keyword evidence="8" id="KW-0443">Lipid metabolism</keyword>
<evidence type="ECO:0000256" key="2">
    <source>
        <dbReference type="ARBA" id="ARBA00022516"/>
    </source>
</evidence>
<keyword evidence="6" id="KW-0067">ATP-binding</keyword>
<dbReference type="PANTHER" id="PTHR43290">
    <property type="entry name" value="MEVALONATE KINASE"/>
    <property type="match status" value="1"/>
</dbReference>
<dbReference type="Gene3D" id="3.30.70.890">
    <property type="entry name" value="GHMP kinase, C-terminal domain"/>
    <property type="match status" value="1"/>
</dbReference>
<proteinExistence type="predicted"/>
<dbReference type="RefSeq" id="WP_013245763.1">
    <property type="nucleotide sequence ID" value="NZ_BAYM01000090.1"/>
</dbReference>
<evidence type="ECO:0000313" key="12">
    <source>
        <dbReference type="EMBL" id="GAN36970.1"/>
    </source>
</evidence>
<evidence type="ECO:0000256" key="1">
    <source>
        <dbReference type="ARBA" id="ARBA00022490"/>
    </source>
</evidence>
<dbReference type="PANTHER" id="PTHR43290:SF2">
    <property type="entry name" value="MEVALONATE KINASE"/>
    <property type="match status" value="1"/>
</dbReference>
<evidence type="ECO:0000256" key="3">
    <source>
        <dbReference type="ARBA" id="ARBA00022679"/>
    </source>
</evidence>
<dbReference type="InterPro" id="IPR020568">
    <property type="entry name" value="Ribosomal_Su5_D2-typ_SF"/>
</dbReference>
<dbReference type="SUPFAM" id="SSF55060">
    <property type="entry name" value="GHMP Kinase, C-terminal domain"/>
    <property type="match status" value="1"/>
</dbReference>
<dbReference type="Gene3D" id="3.30.230.10">
    <property type="match status" value="1"/>
</dbReference>
<comment type="caution">
    <text evidence="12">The sequence shown here is derived from an EMBL/GenBank/DDBJ whole genome shotgun (WGS) entry which is preliminary data.</text>
</comment>
<evidence type="ECO:0000256" key="4">
    <source>
        <dbReference type="ARBA" id="ARBA00022741"/>
    </source>
</evidence>
<evidence type="ECO:0000256" key="5">
    <source>
        <dbReference type="ARBA" id="ARBA00022777"/>
    </source>
</evidence>
<dbReference type="EMBL" id="BAYM01000090">
    <property type="protein sequence ID" value="GAN36970.1"/>
    <property type="molecule type" value="Genomic_DNA"/>
</dbReference>
<evidence type="ECO:0000259" key="11">
    <source>
        <dbReference type="Pfam" id="PF08544"/>
    </source>
</evidence>
<reference evidence="13" key="1">
    <citation type="submission" date="2014-05" db="EMBL/GenBank/DDBJ databases">
        <title>Whole genome sequencing of Lactobacillus casei NRIC0644.</title>
        <authorList>
            <person name="Atarashi H."/>
            <person name="Yoshida Y."/>
            <person name="Fujimura S."/>
            <person name="Tanaka N."/>
            <person name="Shiwa Y."/>
            <person name="Yoshikawa H."/>
            <person name="Okada S."/>
            <person name="Nakagawa J."/>
        </authorList>
    </citation>
    <scope>NUCLEOTIDE SEQUENCE [LARGE SCALE GENOMIC DNA]</scope>
    <source>
        <strain evidence="13">NRIC0644</strain>
    </source>
</reference>
<dbReference type="InterPro" id="IPR014721">
    <property type="entry name" value="Ribsml_uS5_D2-typ_fold_subgr"/>
</dbReference>
<feature type="domain" description="GHMP kinase N-terminal" evidence="10">
    <location>
        <begin position="81"/>
        <end position="152"/>
    </location>
</feature>
<dbReference type="GO" id="GO:0005829">
    <property type="term" value="C:cytosol"/>
    <property type="evidence" value="ECO:0007669"/>
    <property type="project" value="TreeGrafter"/>
</dbReference>
<gene>
    <name evidence="12" type="ORF">LC0644_1559</name>
</gene>
<dbReference type="Pfam" id="PF00288">
    <property type="entry name" value="GHMP_kinases_N"/>
    <property type="match status" value="1"/>
</dbReference>
<evidence type="ECO:0000256" key="6">
    <source>
        <dbReference type="ARBA" id="ARBA00022840"/>
    </source>
</evidence>
<evidence type="ECO:0000256" key="8">
    <source>
        <dbReference type="ARBA" id="ARBA00023098"/>
    </source>
</evidence>
<evidence type="ECO:0000259" key="10">
    <source>
        <dbReference type="Pfam" id="PF00288"/>
    </source>
</evidence>
<dbReference type="Pfam" id="PF08544">
    <property type="entry name" value="GHMP_kinases_C"/>
    <property type="match status" value="1"/>
</dbReference>
<dbReference type="SUPFAM" id="SSF54211">
    <property type="entry name" value="Ribosomal protein S5 domain 2-like"/>
    <property type="match status" value="1"/>
</dbReference>
<dbReference type="InterPro" id="IPR006205">
    <property type="entry name" value="Mev_gal_kin"/>
</dbReference>
<dbReference type="InterPro" id="IPR013750">
    <property type="entry name" value="GHMP_kinase_C_dom"/>
</dbReference>
<dbReference type="AlphaFoldDB" id="A0A0C9NY98"/>
<accession>A0A0C9NY98</accession>
<dbReference type="NCBIfam" id="TIGR00549">
    <property type="entry name" value="mevalon_kin"/>
    <property type="match status" value="1"/>
</dbReference>
<evidence type="ECO:0000313" key="13">
    <source>
        <dbReference type="Proteomes" id="UP000032552"/>
    </source>
</evidence>
<dbReference type="PRINTS" id="PR00959">
    <property type="entry name" value="MEVGALKINASE"/>
</dbReference>